<dbReference type="Pfam" id="PF03703">
    <property type="entry name" value="bPH_2"/>
    <property type="match status" value="2"/>
</dbReference>
<evidence type="ECO:0000259" key="2">
    <source>
        <dbReference type="Pfam" id="PF03703"/>
    </source>
</evidence>
<reference evidence="3 4" key="1">
    <citation type="submission" date="2020-03" db="EMBL/GenBank/DDBJ databases">
        <title>WGS of the type strain of Planosporangium spp.</title>
        <authorList>
            <person name="Thawai C."/>
        </authorList>
    </citation>
    <scope>NUCLEOTIDE SEQUENCE [LARGE SCALE GENOMIC DNA]</scope>
    <source>
        <strain evidence="3 4">TBRC 5610</strain>
    </source>
</reference>
<comment type="caution">
    <text evidence="3">The sequence shown here is derived from an EMBL/GenBank/DDBJ whole genome shotgun (WGS) entry which is preliminary data.</text>
</comment>
<dbReference type="PIRSF" id="PIRSF026631">
    <property type="entry name" value="UCP026631"/>
    <property type="match status" value="1"/>
</dbReference>
<organism evidence="3 4">
    <name type="scientific">Planosporangium thailandense</name>
    <dbReference type="NCBI Taxonomy" id="765197"/>
    <lineage>
        <taxon>Bacteria</taxon>
        <taxon>Bacillati</taxon>
        <taxon>Actinomycetota</taxon>
        <taxon>Actinomycetes</taxon>
        <taxon>Micromonosporales</taxon>
        <taxon>Micromonosporaceae</taxon>
        <taxon>Planosporangium</taxon>
    </lineage>
</organism>
<protein>
    <submittedName>
        <fullName evidence="3">PH domain-containing protein</fullName>
    </submittedName>
</protein>
<dbReference type="InterPro" id="IPR014529">
    <property type="entry name" value="UCP026631"/>
</dbReference>
<keyword evidence="1" id="KW-1133">Transmembrane helix</keyword>
<gene>
    <name evidence="3" type="ORF">HC031_11750</name>
</gene>
<dbReference type="InterPro" id="IPR005182">
    <property type="entry name" value="YdbS-like_PH"/>
</dbReference>
<feature type="transmembrane region" description="Helical" evidence="1">
    <location>
        <begin position="399"/>
        <end position="416"/>
    </location>
</feature>
<dbReference type="PANTHER" id="PTHR34473">
    <property type="entry name" value="UPF0699 TRANSMEMBRANE PROTEIN YDBS"/>
    <property type="match status" value="1"/>
</dbReference>
<dbReference type="EMBL" id="JAATVY010000006">
    <property type="protein sequence ID" value="NJC70380.1"/>
    <property type="molecule type" value="Genomic_DNA"/>
</dbReference>
<accession>A0ABX0XWH2</accession>
<proteinExistence type="predicted"/>
<name>A0ABX0XWH2_9ACTN</name>
<feature type="transmembrane region" description="Helical" evidence="1">
    <location>
        <begin position="376"/>
        <end position="393"/>
    </location>
</feature>
<evidence type="ECO:0000313" key="3">
    <source>
        <dbReference type="EMBL" id="NJC70380.1"/>
    </source>
</evidence>
<feature type="transmembrane region" description="Helical" evidence="1">
    <location>
        <begin position="243"/>
        <end position="266"/>
    </location>
</feature>
<feature type="domain" description="YdbS-like PH" evidence="2">
    <location>
        <begin position="48"/>
        <end position="128"/>
    </location>
</feature>
<keyword evidence="1" id="KW-0812">Transmembrane</keyword>
<evidence type="ECO:0000313" key="4">
    <source>
        <dbReference type="Proteomes" id="UP000722989"/>
    </source>
</evidence>
<keyword evidence="1" id="KW-0472">Membrane</keyword>
<feature type="domain" description="YdbS-like PH" evidence="2">
    <location>
        <begin position="429"/>
        <end position="495"/>
    </location>
</feature>
<keyword evidence="4" id="KW-1185">Reference proteome</keyword>
<dbReference type="PANTHER" id="PTHR34473:SF2">
    <property type="entry name" value="UPF0699 TRANSMEMBRANE PROTEIN YDBT"/>
    <property type="match status" value="1"/>
</dbReference>
<dbReference type="Proteomes" id="UP000722989">
    <property type="component" value="Unassembled WGS sequence"/>
</dbReference>
<feature type="transmembrane region" description="Helical" evidence="1">
    <location>
        <begin position="192"/>
        <end position="211"/>
    </location>
</feature>
<sequence length="510" mass="53839">MLLVHPLLELPRALPAILGVFVAGSTSGHDWWGLVSLGAVVVGAMLRWFTTTYRITPDYVQVRRGLLRRRELSVPRDRVRTVDVTAHAVHRVVGLTRVTVGTGRSDRTDEGVHLDGLTATEAARLREELLHRRPRPASGPVPGAAGAEAVAAAEAGGGTEVGAAAEAVAQAPPDTEVALATLRPGWIRYGPFTLSGFVAIGVVAAFVSRAINETHVDPTRYGPLRTLAGHLSRVPLGLAVTEVLGACLLVVAAASTAGYVLAFWGFRLTRHSAGTLHITRGLVTARATTIEERRLRGVEVSEPLLLRAAGGARCIAIATGLRVGRGAERGGTLLLPPAPRAEAERVAGEVLHAAEPVTAPLTGHGPRAGRRRYTRALGAAALAVAVPVAGSWWAAWPAWTWQVALLALPVAGLVAYDRTGSLGHALVGGRLVTRQGSLVRRRCALDCDGIIGWNVRQSFFQRRAGLATLTATTAAGHQRYEVPDVDVHEALRLADRATPGLLTPFLTTSA</sequence>
<feature type="transmembrane region" description="Helical" evidence="1">
    <location>
        <begin position="31"/>
        <end position="49"/>
    </location>
</feature>
<evidence type="ECO:0000256" key="1">
    <source>
        <dbReference type="SAM" id="Phobius"/>
    </source>
</evidence>